<reference evidence="2 3" key="1">
    <citation type="submission" date="2020-09" db="EMBL/GenBank/DDBJ databases">
        <title>Pseudoxanthomonas sp. CAU 1598 isolated from sand of Yaerae Beach.</title>
        <authorList>
            <person name="Kim W."/>
        </authorList>
    </citation>
    <scope>NUCLEOTIDE SEQUENCE [LARGE SCALE GENOMIC DNA]</scope>
    <source>
        <strain evidence="2 3">CAU 1598</strain>
    </source>
</reference>
<keyword evidence="1" id="KW-0812">Transmembrane</keyword>
<sequence length="261" mass="28069">MVGWWPRAGRMVAAQARAHSVERSDAKASSRQIDHTHSRCEARMGFARKNGVYITRWLAIATIVFGSLFYLVGAALKPDYSHLSHFISELNASGTPWARSLGLFGFVPLGLLFSGFLIAASPLVQVGGASRVGFWLLWSQPVAFIGVALAPCDPGCPLGGSLTQVAHDILGVLTYFAGAAAMVLLSFSPVLSPHWRSTLMASGIAWMLLFVLMLQPELAQVRGLLQRIADGLLAMVVALVAWRLVGQPALSRGALHLRSQP</sequence>
<dbReference type="EMBL" id="JACYTR010000080">
    <property type="protein sequence ID" value="MBD8528064.1"/>
    <property type="molecule type" value="Genomic_DNA"/>
</dbReference>
<feature type="transmembrane region" description="Helical" evidence="1">
    <location>
        <begin position="199"/>
        <end position="216"/>
    </location>
</feature>
<accession>A0AAW3ZRH3</accession>
<dbReference type="RefSeq" id="WP_192031485.1">
    <property type="nucleotide sequence ID" value="NZ_JACYTR010000080.1"/>
</dbReference>
<evidence type="ECO:0000256" key="1">
    <source>
        <dbReference type="SAM" id="Phobius"/>
    </source>
</evidence>
<protein>
    <submittedName>
        <fullName evidence="2">DUF998 domain-containing protein</fullName>
    </submittedName>
</protein>
<gene>
    <name evidence="2" type="ORF">IFO71_20135</name>
</gene>
<evidence type="ECO:0000313" key="3">
    <source>
        <dbReference type="Proteomes" id="UP000613768"/>
    </source>
</evidence>
<organism evidence="2 3">
    <name type="scientific">Pseudomarimonas arenosa</name>
    <dbReference type="NCBI Taxonomy" id="2774145"/>
    <lineage>
        <taxon>Bacteria</taxon>
        <taxon>Pseudomonadati</taxon>
        <taxon>Pseudomonadota</taxon>
        <taxon>Gammaproteobacteria</taxon>
        <taxon>Lysobacterales</taxon>
        <taxon>Lysobacteraceae</taxon>
        <taxon>Pseudomarimonas</taxon>
    </lineage>
</organism>
<keyword evidence="1" id="KW-1133">Transmembrane helix</keyword>
<feature type="transmembrane region" description="Helical" evidence="1">
    <location>
        <begin position="132"/>
        <end position="149"/>
    </location>
</feature>
<dbReference type="InterPro" id="IPR009339">
    <property type="entry name" value="DUF998"/>
</dbReference>
<feature type="transmembrane region" description="Helical" evidence="1">
    <location>
        <begin position="228"/>
        <end position="245"/>
    </location>
</feature>
<feature type="transmembrane region" description="Helical" evidence="1">
    <location>
        <begin position="96"/>
        <end position="120"/>
    </location>
</feature>
<keyword evidence="3" id="KW-1185">Reference proteome</keyword>
<dbReference type="Pfam" id="PF06197">
    <property type="entry name" value="DUF998"/>
    <property type="match status" value="1"/>
</dbReference>
<dbReference type="AlphaFoldDB" id="A0AAW3ZRH3"/>
<feature type="transmembrane region" description="Helical" evidence="1">
    <location>
        <begin position="169"/>
        <end position="187"/>
    </location>
</feature>
<feature type="transmembrane region" description="Helical" evidence="1">
    <location>
        <begin position="53"/>
        <end position="76"/>
    </location>
</feature>
<dbReference type="Proteomes" id="UP000613768">
    <property type="component" value="Unassembled WGS sequence"/>
</dbReference>
<evidence type="ECO:0000313" key="2">
    <source>
        <dbReference type="EMBL" id="MBD8528064.1"/>
    </source>
</evidence>
<keyword evidence="1" id="KW-0472">Membrane</keyword>
<proteinExistence type="predicted"/>
<name>A0AAW3ZRH3_9GAMM</name>
<comment type="caution">
    <text evidence="2">The sequence shown here is derived from an EMBL/GenBank/DDBJ whole genome shotgun (WGS) entry which is preliminary data.</text>
</comment>